<dbReference type="AlphaFoldDB" id="A0A286A8Z9"/>
<evidence type="ECO:0000313" key="3">
    <source>
        <dbReference type="Proteomes" id="UP000219281"/>
    </source>
</evidence>
<proteinExistence type="predicted"/>
<dbReference type="RefSeq" id="WP_138765845.1">
    <property type="nucleotide sequence ID" value="NZ_OCMT01000003.1"/>
</dbReference>
<organism evidence="2 3">
    <name type="scientific">Pedobacter xixiisoli</name>
    <dbReference type="NCBI Taxonomy" id="1476464"/>
    <lineage>
        <taxon>Bacteria</taxon>
        <taxon>Pseudomonadati</taxon>
        <taxon>Bacteroidota</taxon>
        <taxon>Sphingobacteriia</taxon>
        <taxon>Sphingobacteriales</taxon>
        <taxon>Sphingobacteriaceae</taxon>
        <taxon>Pedobacter</taxon>
    </lineage>
</organism>
<dbReference type="Pfam" id="PF20033">
    <property type="entry name" value="DUF6438"/>
    <property type="match status" value="1"/>
</dbReference>
<evidence type="ECO:0000259" key="1">
    <source>
        <dbReference type="Pfam" id="PF20033"/>
    </source>
</evidence>
<reference evidence="3" key="1">
    <citation type="submission" date="2017-09" db="EMBL/GenBank/DDBJ databases">
        <authorList>
            <person name="Varghese N."/>
            <person name="Submissions S."/>
        </authorList>
    </citation>
    <scope>NUCLEOTIDE SEQUENCE [LARGE SCALE GENOMIC DNA]</scope>
    <source>
        <strain evidence="3">CGMCC 1.12803</strain>
    </source>
</reference>
<dbReference type="EMBL" id="OCMT01000003">
    <property type="protein sequence ID" value="SOD18390.1"/>
    <property type="molecule type" value="Genomic_DNA"/>
</dbReference>
<dbReference type="Proteomes" id="UP000219281">
    <property type="component" value="Unassembled WGS sequence"/>
</dbReference>
<sequence>MKTKLLLIALMIVGLGFTSCKKDKTEAVEEIGYGTSFGMCVGYCLNEVAIINNGKITFTKRANGINPSTKSCTKTIDESEVNTLKALVNTNEFAKLPEVIGCPDCADGGAEWISLRVEGKVKKVTFEHGKAPNELKELAQKLKGIKESFGDCN</sequence>
<name>A0A286A8Z9_9SPHI</name>
<accession>A0A286A8Z9</accession>
<evidence type="ECO:0000313" key="2">
    <source>
        <dbReference type="EMBL" id="SOD18390.1"/>
    </source>
</evidence>
<gene>
    <name evidence="2" type="ORF">SAMN06297358_2975</name>
</gene>
<dbReference type="OrthoDB" id="5522116at2"/>
<feature type="domain" description="DUF6438" evidence="1">
    <location>
        <begin position="38"/>
        <end position="145"/>
    </location>
</feature>
<dbReference type="PROSITE" id="PS51257">
    <property type="entry name" value="PROKAR_LIPOPROTEIN"/>
    <property type="match status" value="1"/>
</dbReference>
<keyword evidence="3" id="KW-1185">Reference proteome</keyword>
<protein>
    <recommendedName>
        <fullName evidence="1">DUF6438 domain-containing protein</fullName>
    </recommendedName>
</protein>
<dbReference type="InterPro" id="IPR045497">
    <property type="entry name" value="DUF6438"/>
</dbReference>